<dbReference type="InterPro" id="IPR017972">
    <property type="entry name" value="Cyt_P450_CS"/>
</dbReference>
<evidence type="ECO:0000256" key="5">
    <source>
        <dbReference type="RuleBase" id="RU000461"/>
    </source>
</evidence>
<dbReference type="CDD" id="cd11072">
    <property type="entry name" value="CYP71-like"/>
    <property type="match status" value="1"/>
</dbReference>
<dbReference type="GeneID" id="107418336"/>
<feature type="transmembrane region" description="Helical" evidence="6">
    <location>
        <begin position="6"/>
        <end position="25"/>
    </location>
</feature>
<keyword evidence="6" id="KW-0812">Transmembrane</keyword>
<keyword evidence="2 4" id="KW-0479">Metal-binding</keyword>
<evidence type="ECO:0000313" key="8">
    <source>
        <dbReference type="RefSeq" id="XP_015882506.2"/>
    </source>
</evidence>
<protein>
    <submittedName>
        <fullName evidence="8">Cytochrome P450 736A117</fullName>
    </submittedName>
</protein>
<keyword evidence="7" id="KW-1185">Reference proteome</keyword>
<dbReference type="AlphaFoldDB" id="A0A6P3ZRW3"/>
<keyword evidence="4 5" id="KW-0349">Heme</keyword>
<dbReference type="FunCoup" id="A0A6P3ZRW3">
    <property type="interactions" value="597"/>
</dbReference>
<dbReference type="GO" id="GO:0005506">
    <property type="term" value="F:iron ion binding"/>
    <property type="evidence" value="ECO:0007669"/>
    <property type="project" value="InterPro"/>
</dbReference>
<dbReference type="PRINTS" id="PR00463">
    <property type="entry name" value="EP450I"/>
</dbReference>
<gene>
    <name evidence="8" type="primary">LOC107418336</name>
</gene>
<comment type="cofactor">
    <cofactor evidence="4">
        <name>heme</name>
        <dbReference type="ChEBI" id="CHEBI:30413"/>
    </cofactor>
</comment>
<accession>A0A6P3ZRW3</accession>
<dbReference type="GO" id="GO:0020037">
    <property type="term" value="F:heme binding"/>
    <property type="evidence" value="ECO:0007669"/>
    <property type="project" value="InterPro"/>
</dbReference>
<name>A0A6P3ZRW3_ZIZJJ</name>
<dbReference type="SMR" id="A0A6P3ZRW3"/>
<dbReference type="InterPro" id="IPR002401">
    <property type="entry name" value="Cyt_P450_E_grp-I"/>
</dbReference>
<keyword evidence="5" id="KW-0503">Monooxygenase</keyword>
<dbReference type="Gene3D" id="1.10.630.10">
    <property type="entry name" value="Cytochrome P450"/>
    <property type="match status" value="1"/>
</dbReference>
<proteinExistence type="inferred from homology"/>
<evidence type="ECO:0000256" key="3">
    <source>
        <dbReference type="ARBA" id="ARBA00023004"/>
    </source>
</evidence>
<dbReference type="RefSeq" id="XP_015882506.2">
    <property type="nucleotide sequence ID" value="XM_016027020.4"/>
</dbReference>
<dbReference type="Pfam" id="PF00067">
    <property type="entry name" value="p450"/>
    <property type="match status" value="1"/>
</dbReference>
<dbReference type="GO" id="GO:0004497">
    <property type="term" value="F:monooxygenase activity"/>
    <property type="evidence" value="ECO:0007669"/>
    <property type="project" value="UniProtKB-KW"/>
</dbReference>
<keyword evidence="6" id="KW-0472">Membrane</keyword>
<keyword evidence="3 4" id="KW-0408">Iron</keyword>
<feature type="binding site" description="axial binding residue" evidence="4">
    <location>
        <position position="448"/>
    </location>
    <ligand>
        <name>heme</name>
        <dbReference type="ChEBI" id="CHEBI:30413"/>
    </ligand>
    <ligandPart>
        <name>Fe</name>
        <dbReference type="ChEBI" id="CHEBI:18248"/>
    </ligandPart>
</feature>
<comment type="similarity">
    <text evidence="1 5">Belongs to the cytochrome P450 family.</text>
</comment>
<evidence type="ECO:0000256" key="2">
    <source>
        <dbReference type="ARBA" id="ARBA00022723"/>
    </source>
</evidence>
<reference evidence="8" key="2">
    <citation type="submission" date="2025-08" db="UniProtKB">
        <authorList>
            <consortium name="RefSeq"/>
        </authorList>
    </citation>
    <scope>IDENTIFICATION</scope>
    <source>
        <tissue evidence="8">Seedling</tissue>
    </source>
</reference>
<dbReference type="PRINTS" id="PR00385">
    <property type="entry name" value="P450"/>
</dbReference>
<organism evidence="7 8">
    <name type="scientific">Ziziphus jujuba</name>
    <name type="common">Chinese jujube</name>
    <name type="synonym">Ziziphus sativa</name>
    <dbReference type="NCBI Taxonomy" id="326968"/>
    <lineage>
        <taxon>Eukaryota</taxon>
        <taxon>Viridiplantae</taxon>
        <taxon>Streptophyta</taxon>
        <taxon>Embryophyta</taxon>
        <taxon>Tracheophyta</taxon>
        <taxon>Spermatophyta</taxon>
        <taxon>Magnoliopsida</taxon>
        <taxon>eudicotyledons</taxon>
        <taxon>Gunneridae</taxon>
        <taxon>Pentapetalae</taxon>
        <taxon>rosids</taxon>
        <taxon>fabids</taxon>
        <taxon>Rosales</taxon>
        <taxon>Rhamnaceae</taxon>
        <taxon>Paliureae</taxon>
        <taxon>Ziziphus</taxon>
    </lineage>
</organism>
<dbReference type="PANTHER" id="PTHR47955:SF15">
    <property type="entry name" value="CYTOCHROME P450 71A2-LIKE"/>
    <property type="match status" value="1"/>
</dbReference>
<evidence type="ECO:0000256" key="4">
    <source>
        <dbReference type="PIRSR" id="PIRSR602401-1"/>
    </source>
</evidence>
<dbReference type="PANTHER" id="PTHR47955">
    <property type="entry name" value="CYTOCHROME P450 FAMILY 71 PROTEIN"/>
    <property type="match status" value="1"/>
</dbReference>
<reference evidence="7" key="1">
    <citation type="submission" date="2025-05" db="UniProtKB">
        <authorList>
            <consortium name="RefSeq"/>
        </authorList>
    </citation>
    <scope>NUCLEOTIDE SEQUENCE [LARGE SCALE GENOMIC DNA]</scope>
</reference>
<keyword evidence="5" id="KW-0560">Oxidoreductase</keyword>
<sequence>MLENLWILSSILFLFFTIFLIKWNFFNPKTHKNSPPSPPTFPILGNLHQIGLYPHRSLQKLSHQYGPLMQLHFGSRPVLIVSSSDAAREVMKTHDLILSYRPEFSVARRLLYHGKDITTAPYGEYWRQLRSICSLHLLSNKRVQSFRAVREEEVGLLVENIKRQCYSQSLPVNLSDMLAFLTNDVICRVALGKKYSRDENGKRFKELISELMKLLGGFYIGDCIPWLAWIHRVNGLDKEVDKVAQEFDKFLDGVVEEHENKFDTKGFELNEDRMDLVDVLLQIQRDDKMPGFSIDRESIKAVILNMFVGGTDTTYTVLEWAMSELLRHPRVLKKLQNEVMEINNGKPDINENNIEKMHYLKAVIKETLRLYPPIPMLVPRKSFQDININGYDIAAGTMIITNAWTLGRDPKLWEEAEEFKPERFLDSSIDFKGQDFQFIPFGAGRRGCPGTLFAMAIDEVALANLVHKFNWELPHGVKAQDLDMTECIGANIHREVPLLAVPTPRF</sequence>
<evidence type="ECO:0000313" key="7">
    <source>
        <dbReference type="Proteomes" id="UP001652623"/>
    </source>
</evidence>
<dbReference type="SUPFAM" id="SSF48264">
    <property type="entry name" value="Cytochrome P450"/>
    <property type="match status" value="1"/>
</dbReference>
<dbReference type="InterPro" id="IPR036396">
    <property type="entry name" value="Cyt_P450_sf"/>
</dbReference>
<dbReference type="InParanoid" id="A0A6P3ZRW3"/>
<dbReference type="Proteomes" id="UP001652623">
    <property type="component" value="Chromosome 2"/>
</dbReference>
<evidence type="ECO:0000256" key="6">
    <source>
        <dbReference type="SAM" id="Phobius"/>
    </source>
</evidence>
<evidence type="ECO:0000256" key="1">
    <source>
        <dbReference type="ARBA" id="ARBA00010617"/>
    </source>
</evidence>
<dbReference type="KEGG" id="zju:107418336"/>
<dbReference type="GO" id="GO:0016705">
    <property type="term" value="F:oxidoreductase activity, acting on paired donors, with incorporation or reduction of molecular oxygen"/>
    <property type="evidence" value="ECO:0007669"/>
    <property type="project" value="InterPro"/>
</dbReference>
<dbReference type="InterPro" id="IPR001128">
    <property type="entry name" value="Cyt_P450"/>
</dbReference>
<keyword evidence="6" id="KW-1133">Transmembrane helix</keyword>
<dbReference type="PROSITE" id="PS00086">
    <property type="entry name" value="CYTOCHROME_P450"/>
    <property type="match status" value="1"/>
</dbReference>